<feature type="region of interest" description="Disordered" evidence="2">
    <location>
        <begin position="249"/>
        <end position="297"/>
    </location>
</feature>
<keyword evidence="1" id="KW-0175">Coiled coil</keyword>
<dbReference type="OrthoDB" id="433968at2759"/>
<feature type="compositionally biased region" description="Low complexity" evidence="2">
    <location>
        <begin position="471"/>
        <end position="480"/>
    </location>
</feature>
<feature type="region of interest" description="Disordered" evidence="2">
    <location>
        <begin position="451"/>
        <end position="481"/>
    </location>
</feature>
<proteinExistence type="predicted"/>
<feature type="region of interest" description="Disordered" evidence="2">
    <location>
        <begin position="1"/>
        <end position="26"/>
    </location>
</feature>
<evidence type="ECO:0000313" key="3">
    <source>
        <dbReference type="EMBL" id="OLP96236.1"/>
    </source>
</evidence>
<evidence type="ECO:0000313" key="4">
    <source>
        <dbReference type="Proteomes" id="UP000186817"/>
    </source>
</evidence>
<name>A0A1Q9DM34_SYMMI</name>
<gene>
    <name evidence="3" type="ORF">AK812_SmicGene21564</name>
</gene>
<organism evidence="3 4">
    <name type="scientific">Symbiodinium microadriaticum</name>
    <name type="common">Dinoflagellate</name>
    <name type="synonym">Zooxanthella microadriatica</name>
    <dbReference type="NCBI Taxonomy" id="2951"/>
    <lineage>
        <taxon>Eukaryota</taxon>
        <taxon>Sar</taxon>
        <taxon>Alveolata</taxon>
        <taxon>Dinophyceae</taxon>
        <taxon>Suessiales</taxon>
        <taxon>Symbiodiniaceae</taxon>
        <taxon>Symbiodinium</taxon>
    </lineage>
</organism>
<comment type="caution">
    <text evidence="3">The sequence shown here is derived from an EMBL/GenBank/DDBJ whole genome shotgun (WGS) entry which is preliminary data.</text>
</comment>
<accession>A0A1Q9DM34</accession>
<evidence type="ECO:0000256" key="2">
    <source>
        <dbReference type="SAM" id="MobiDB-lite"/>
    </source>
</evidence>
<dbReference type="EMBL" id="LSRX01000475">
    <property type="protein sequence ID" value="OLP96236.1"/>
    <property type="molecule type" value="Genomic_DNA"/>
</dbReference>
<dbReference type="AlphaFoldDB" id="A0A1Q9DM34"/>
<protein>
    <submittedName>
        <fullName evidence="3">Uncharacterized protein</fullName>
    </submittedName>
</protein>
<evidence type="ECO:0000256" key="1">
    <source>
        <dbReference type="SAM" id="Coils"/>
    </source>
</evidence>
<sequence>MAAAVPWSRSSLTPGPDPRRLAVEATESACSRRSSVRVALPVTGWDSLLKFRIKPGEKLEKVHEGVSQSVEALVEKLRAHLEVSDLESNDRRYDVAKEECQARLAQWQNQLTEAKAATIRAESAKVEMTKLKESYLKEILQLRQQLSLKQLTESKGEEFVPDNVSHLPQEPEQTIIEGTDKTADEVKVLEMQYEKELDKLRRKNTELQYKLKTKQIQSDLQTDLLAKRMDLKAGRGSAVLRGAFEGKSAAHGAGEEAATNESRCARTPARKKSQGVGGSSPDVRSTSKPQRQAFRKPSLRYDCGTARDAGCGDEDDFVAASGNRISFSRQASADSAAPTREVSFVLPGATQGVSVAVQASFDPPVPADSPPMVRRPHRHLLSEKVTKEDEEEEVFRRPRPRMATAEGRLREKPSAPHNMRAVALPAEADDEVAPMMSISSGDHCAALFSTRPSEVARPAKRTITRPHLPNPSSSRPSSRCSCRERIDTQLMTTC</sequence>
<feature type="coiled-coil region" evidence="1">
    <location>
        <begin position="97"/>
        <end position="134"/>
    </location>
</feature>
<reference evidence="3 4" key="1">
    <citation type="submission" date="2016-02" db="EMBL/GenBank/DDBJ databases">
        <title>Genome analysis of coral dinoflagellate symbionts highlights evolutionary adaptations to a symbiotic lifestyle.</title>
        <authorList>
            <person name="Aranda M."/>
            <person name="Li Y."/>
            <person name="Liew Y.J."/>
            <person name="Baumgarten S."/>
            <person name="Simakov O."/>
            <person name="Wilson M."/>
            <person name="Piel J."/>
            <person name="Ashoor H."/>
            <person name="Bougouffa S."/>
            <person name="Bajic V.B."/>
            <person name="Ryu T."/>
            <person name="Ravasi T."/>
            <person name="Bayer T."/>
            <person name="Micklem G."/>
            <person name="Kim H."/>
            <person name="Bhak J."/>
            <person name="Lajeunesse T.C."/>
            <person name="Voolstra C.R."/>
        </authorList>
    </citation>
    <scope>NUCLEOTIDE SEQUENCE [LARGE SCALE GENOMIC DNA]</scope>
    <source>
        <strain evidence="3 4">CCMP2467</strain>
    </source>
</reference>
<dbReference type="Proteomes" id="UP000186817">
    <property type="component" value="Unassembled WGS sequence"/>
</dbReference>
<feature type="coiled-coil region" evidence="1">
    <location>
        <begin position="183"/>
        <end position="217"/>
    </location>
</feature>
<keyword evidence="4" id="KW-1185">Reference proteome</keyword>